<dbReference type="RefSeq" id="WP_226392632.1">
    <property type="nucleotide sequence ID" value="NZ_JADCKB010000011.1"/>
</dbReference>
<keyword evidence="4" id="KW-1185">Reference proteome</keyword>
<feature type="transmembrane region" description="Helical" evidence="1">
    <location>
        <begin position="75"/>
        <end position="95"/>
    </location>
</feature>
<feature type="domain" description="Alpha-L-rhamnosidase six-hairpin glycosidase" evidence="2">
    <location>
        <begin position="27"/>
        <end position="89"/>
    </location>
</feature>
<dbReference type="PANTHER" id="PTHR34987">
    <property type="entry name" value="C, PUTATIVE (AFU_ORTHOLOGUE AFUA_3G02880)-RELATED"/>
    <property type="match status" value="1"/>
</dbReference>
<dbReference type="Proteomes" id="UP000806542">
    <property type="component" value="Unassembled WGS sequence"/>
</dbReference>
<protein>
    <recommendedName>
        <fullName evidence="2">Alpha-L-rhamnosidase six-hairpin glycosidase domain-containing protein</fullName>
    </recommendedName>
</protein>
<reference evidence="3" key="1">
    <citation type="submission" date="2020-10" db="EMBL/GenBank/DDBJ databases">
        <title>ChiBAC.</title>
        <authorList>
            <person name="Zenner C."/>
            <person name="Hitch T.C.A."/>
            <person name="Clavel T."/>
        </authorList>
    </citation>
    <scope>NUCLEOTIDE SEQUENCE</scope>
    <source>
        <strain evidence="3">DSM 107454</strain>
    </source>
</reference>
<gene>
    <name evidence="3" type="ORF">INF28_06355</name>
</gene>
<proteinExistence type="predicted"/>
<name>A0A9D5M0L8_9FIRM</name>
<evidence type="ECO:0000313" key="3">
    <source>
        <dbReference type="EMBL" id="MBE5040080.1"/>
    </source>
</evidence>
<keyword evidence="1" id="KW-1133">Transmembrane helix</keyword>
<dbReference type="Gene3D" id="1.50.10.10">
    <property type="match status" value="1"/>
</dbReference>
<dbReference type="Pfam" id="PF17389">
    <property type="entry name" value="Bac_rhamnosid6H"/>
    <property type="match status" value="1"/>
</dbReference>
<dbReference type="EMBL" id="JADCKB010000011">
    <property type="protein sequence ID" value="MBE5040080.1"/>
    <property type="molecule type" value="Genomic_DNA"/>
</dbReference>
<dbReference type="PANTHER" id="PTHR34987:SF4">
    <property type="entry name" value="ALPHA-L-RHAMNOSIDASE C-TERMINAL DOMAIN-CONTAINING PROTEIN"/>
    <property type="match status" value="1"/>
</dbReference>
<keyword evidence="1" id="KW-0812">Transmembrane</keyword>
<dbReference type="InterPro" id="IPR035396">
    <property type="entry name" value="Bac_rhamnosid6H"/>
</dbReference>
<dbReference type="GO" id="GO:0005975">
    <property type="term" value="P:carbohydrate metabolic process"/>
    <property type="evidence" value="ECO:0007669"/>
    <property type="project" value="InterPro"/>
</dbReference>
<sequence length="103" mass="11362">MRIEAVDTAISFRSVLAVSESSGAIAVGNFYCSDERLNRIYQTAVRTVSLCMQEYLWDGIKRDRLVRVGDMHPKVSVITAMFGTANFTAAAVIIGKKQEAESK</sequence>
<dbReference type="AlphaFoldDB" id="A0A9D5M0L8"/>
<dbReference type="InterPro" id="IPR012341">
    <property type="entry name" value="6hp_glycosidase-like_sf"/>
</dbReference>
<evidence type="ECO:0000259" key="2">
    <source>
        <dbReference type="Pfam" id="PF17389"/>
    </source>
</evidence>
<comment type="caution">
    <text evidence="3">The sequence shown here is derived from an EMBL/GenBank/DDBJ whole genome shotgun (WGS) entry which is preliminary data.</text>
</comment>
<organism evidence="3 4">
    <name type="scientific">Ructibacterium gallinarum</name>
    <dbReference type="NCBI Taxonomy" id="2779355"/>
    <lineage>
        <taxon>Bacteria</taxon>
        <taxon>Bacillati</taxon>
        <taxon>Bacillota</taxon>
        <taxon>Clostridia</taxon>
        <taxon>Eubacteriales</taxon>
        <taxon>Oscillospiraceae</taxon>
        <taxon>Ructibacterium</taxon>
    </lineage>
</organism>
<evidence type="ECO:0000256" key="1">
    <source>
        <dbReference type="SAM" id="Phobius"/>
    </source>
</evidence>
<evidence type="ECO:0000313" key="4">
    <source>
        <dbReference type="Proteomes" id="UP000806542"/>
    </source>
</evidence>
<accession>A0A9D5M0L8</accession>
<keyword evidence="1" id="KW-0472">Membrane</keyword>